<dbReference type="Proteomes" id="UP000828236">
    <property type="component" value="Unassembled WGS sequence"/>
</dbReference>
<feature type="region of interest" description="Disordered" evidence="2">
    <location>
        <begin position="515"/>
        <end position="583"/>
    </location>
</feature>
<feature type="compositionally biased region" description="Low complexity" evidence="2">
    <location>
        <begin position="366"/>
        <end position="382"/>
    </location>
</feature>
<dbReference type="PROSITE" id="PS50157">
    <property type="entry name" value="ZINC_FINGER_C2H2_2"/>
    <property type="match status" value="1"/>
</dbReference>
<reference evidence="4" key="1">
    <citation type="submission" date="2020-06" db="EMBL/GenBank/DDBJ databases">
        <authorList>
            <person name="Ji K."/>
            <person name="Li J."/>
        </authorList>
    </citation>
    <scope>NUCLEOTIDE SEQUENCE</scope>
    <source>
        <strain evidence="4">JKM2019</strain>
        <tissue evidence="4">Whole body</tissue>
    </source>
</reference>
<dbReference type="PANTHER" id="PTHR21020">
    <property type="entry name" value="ZINC FINGER PROTEIN 800"/>
    <property type="match status" value="1"/>
</dbReference>
<protein>
    <submittedName>
        <fullName evidence="4">Zinc finger domain-containing protein</fullName>
    </submittedName>
</protein>
<reference evidence="4" key="2">
    <citation type="journal article" date="2021" name="World Allergy Organ. J.">
        <title>Chromosome-level assembly of Dermatophagoides farinae genome and transcriptome reveals two novel allergens Der f 37 and Der f 39.</title>
        <authorList>
            <person name="Chen J."/>
            <person name="Cai Z."/>
            <person name="Fan D."/>
            <person name="Hu J."/>
            <person name="Hou Y."/>
            <person name="He Y."/>
            <person name="Zhang Z."/>
            <person name="Zhao Z."/>
            <person name="Gao P."/>
            <person name="Hu W."/>
            <person name="Sun J."/>
            <person name="Li J."/>
            <person name="Ji K."/>
        </authorList>
    </citation>
    <scope>NUCLEOTIDE SEQUENCE</scope>
    <source>
        <strain evidence="4">JKM2019</strain>
    </source>
</reference>
<feature type="compositionally biased region" description="Low complexity" evidence="2">
    <location>
        <begin position="539"/>
        <end position="558"/>
    </location>
</feature>
<feature type="domain" description="C2H2-type" evidence="3">
    <location>
        <begin position="78"/>
        <end position="109"/>
    </location>
</feature>
<sequence length="668" mass="76611">MVKKRSFANKTVSGSSSTPNIKPEDRKTLEDDLNLLDHSVIREPINVGIKNVHQIITCISDGTKEIKDLILNECNIIYECRVCRNLFRSLANFLAHKRLYCKEHCCEKMVLFDQDWFTKKQEKLIEHEADSLDSESASKMSNPLLDENLNINHKVTSNENFVKTTTCDKSTYVDETILKRYIETSGLITTEERIVKKKRIENLVSKLNSTTTAKPIVDSSIEHVITKNTESVKDSFTTEDTDEFKTIVKNNKNGKQIENEFTAFFKTIFAVKIDFICEYCDVGCTYLSSAIRHLMNIHDMSRISAKKFLIDFGKEHGFSMKEEPNDDCCSRKTDETKIEPVIKIENQNDDFEIIETTNCHHLPSGNLNSPNETNNNHNISESNENRTTVKNKRYETRCSIRKKCFYDCNSQSCFFSKHCPKTIINNDKSIQNHVPDKEIDIEINNDHESKSNGMMINDNFQPPLSSSPLSSASNSDPIDPLSISVKKRTQNLCDRIKKKKMRKIKEFIPILNEHNNESKTCDNNESQQETEKLNFKPTSTVISQSLSSSSSSFGDSNSNGFENFHNDNKDISEDSSLSNLQNNNNNSVDSLDFNLRKIHSQNIIRAKIFDDEIEPVVESTHSPLITKLSLRKFDPDHHHHHKNPQKESRLKLHLRTTGSKKCYQIVDT</sequence>
<feature type="compositionally biased region" description="Low complexity" evidence="2">
    <location>
        <begin position="462"/>
        <end position="477"/>
    </location>
</feature>
<dbReference type="InterPro" id="IPR013087">
    <property type="entry name" value="Znf_C2H2_type"/>
</dbReference>
<dbReference type="SMART" id="SM00355">
    <property type="entry name" value="ZnF_C2H2"/>
    <property type="match status" value="2"/>
</dbReference>
<keyword evidence="1" id="KW-0863">Zinc-finger</keyword>
<keyword evidence="1" id="KW-0479">Metal-binding</keyword>
<dbReference type="InterPro" id="IPR039149">
    <property type="entry name" value="ZNF800"/>
</dbReference>
<dbReference type="AlphaFoldDB" id="A0A9D4P830"/>
<proteinExistence type="predicted"/>
<feature type="compositionally biased region" description="Polar residues" evidence="2">
    <location>
        <begin position="8"/>
        <end position="20"/>
    </location>
</feature>
<feature type="region of interest" description="Disordered" evidence="2">
    <location>
        <begin position="364"/>
        <end position="389"/>
    </location>
</feature>
<name>A0A9D4P830_DERFA</name>
<evidence type="ECO:0000256" key="1">
    <source>
        <dbReference type="PROSITE-ProRule" id="PRU00042"/>
    </source>
</evidence>
<gene>
    <name evidence="4" type="ORF">HUG17_1256</name>
</gene>
<evidence type="ECO:0000256" key="2">
    <source>
        <dbReference type="SAM" id="MobiDB-lite"/>
    </source>
</evidence>
<organism evidence="4">
    <name type="scientific">Dermatophagoides farinae</name>
    <name type="common">American house dust mite</name>
    <dbReference type="NCBI Taxonomy" id="6954"/>
    <lineage>
        <taxon>Eukaryota</taxon>
        <taxon>Metazoa</taxon>
        <taxon>Ecdysozoa</taxon>
        <taxon>Arthropoda</taxon>
        <taxon>Chelicerata</taxon>
        <taxon>Arachnida</taxon>
        <taxon>Acari</taxon>
        <taxon>Acariformes</taxon>
        <taxon>Sarcoptiformes</taxon>
        <taxon>Astigmata</taxon>
        <taxon>Psoroptidia</taxon>
        <taxon>Analgoidea</taxon>
        <taxon>Pyroglyphidae</taxon>
        <taxon>Dermatophagoidinae</taxon>
        <taxon>Dermatophagoides</taxon>
    </lineage>
</organism>
<evidence type="ECO:0000313" key="4">
    <source>
        <dbReference type="EMBL" id="KAH7645718.1"/>
    </source>
</evidence>
<feature type="compositionally biased region" description="Low complexity" evidence="2">
    <location>
        <begin position="574"/>
        <end position="583"/>
    </location>
</feature>
<keyword evidence="1" id="KW-0862">Zinc</keyword>
<feature type="region of interest" description="Disordered" evidence="2">
    <location>
        <begin position="1"/>
        <end position="25"/>
    </location>
</feature>
<dbReference type="PROSITE" id="PS00028">
    <property type="entry name" value="ZINC_FINGER_C2H2_1"/>
    <property type="match status" value="1"/>
</dbReference>
<feature type="region of interest" description="Disordered" evidence="2">
    <location>
        <begin position="454"/>
        <end position="481"/>
    </location>
</feature>
<evidence type="ECO:0000259" key="3">
    <source>
        <dbReference type="PROSITE" id="PS50157"/>
    </source>
</evidence>
<accession>A0A9D4P830</accession>
<dbReference type="EMBL" id="SDOV01000001">
    <property type="protein sequence ID" value="KAH7645718.1"/>
    <property type="molecule type" value="Genomic_DNA"/>
</dbReference>
<dbReference type="GO" id="GO:0008270">
    <property type="term" value="F:zinc ion binding"/>
    <property type="evidence" value="ECO:0007669"/>
    <property type="project" value="UniProtKB-KW"/>
</dbReference>
<dbReference type="PANTHER" id="PTHR21020:SF0">
    <property type="entry name" value="ZINC FINGER PROTEIN 800"/>
    <property type="match status" value="1"/>
</dbReference>
<comment type="caution">
    <text evidence="4">The sequence shown here is derived from an EMBL/GenBank/DDBJ whole genome shotgun (WGS) entry which is preliminary data.</text>
</comment>